<dbReference type="InterPro" id="IPR029058">
    <property type="entry name" value="AB_hydrolase_fold"/>
</dbReference>
<dbReference type="PANTHER" id="PTHR48098:SF1">
    <property type="entry name" value="DIACYLGLYCEROL ACYLTRANSFERASE_MYCOLYLTRANSFERASE AG85A"/>
    <property type="match status" value="1"/>
</dbReference>
<accession>A0ABQ3HPI1</accession>
<proteinExistence type="predicted"/>
<dbReference type="Pfam" id="PF00756">
    <property type="entry name" value="Esterase"/>
    <property type="match status" value="1"/>
</dbReference>
<comment type="caution">
    <text evidence="1">The sequence shown here is derived from an EMBL/GenBank/DDBJ whole genome shotgun (WGS) entry which is preliminary data.</text>
</comment>
<dbReference type="Proteomes" id="UP000620550">
    <property type="component" value="Unassembled WGS sequence"/>
</dbReference>
<dbReference type="InterPro" id="IPR050583">
    <property type="entry name" value="Mycobacterial_A85_antigen"/>
</dbReference>
<dbReference type="EMBL" id="BNAF01000001">
    <property type="protein sequence ID" value="GHE23136.1"/>
    <property type="molecule type" value="Genomic_DNA"/>
</dbReference>
<dbReference type="Gene3D" id="3.40.50.1820">
    <property type="entry name" value="alpha/beta hydrolase"/>
    <property type="match status" value="1"/>
</dbReference>
<dbReference type="SUPFAM" id="SSF53474">
    <property type="entry name" value="alpha/beta-Hydrolases"/>
    <property type="match status" value="1"/>
</dbReference>
<reference evidence="2" key="1">
    <citation type="journal article" date="2019" name="Int. J. Syst. Evol. Microbiol.">
        <title>The Global Catalogue of Microorganisms (GCM) 10K type strain sequencing project: providing services to taxonomists for standard genome sequencing and annotation.</title>
        <authorList>
            <consortium name="The Broad Institute Genomics Platform"/>
            <consortium name="The Broad Institute Genome Sequencing Center for Infectious Disease"/>
            <person name="Wu L."/>
            <person name="Ma J."/>
        </authorList>
    </citation>
    <scope>NUCLEOTIDE SEQUENCE [LARGE SCALE GENOMIC DNA]</scope>
    <source>
        <strain evidence="2">CGMCC 1.12966</strain>
    </source>
</reference>
<evidence type="ECO:0000313" key="2">
    <source>
        <dbReference type="Proteomes" id="UP000620550"/>
    </source>
</evidence>
<name>A0ABQ3HPI1_9SPHI</name>
<keyword evidence="2" id="KW-1185">Reference proteome</keyword>
<organism evidence="1 2">
    <name type="scientific">Sphingobacterium griseoflavum</name>
    <dbReference type="NCBI Taxonomy" id="1474952"/>
    <lineage>
        <taxon>Bacteria</taxon>
        <taxon>Pseudomonadati</taxon>
        <taxon>Bacteroidota</taxon>
        <taxon>Sphingobacteriia</taxon>
        <taxon>Sphingobacteriales</taxon>
        <taxon>Sphingobacteriaceae</taxon>
        <taxon>Sphingobacterium</taxon>
    </lineage>
</organism>
<protein>
    <recommendedName>
        <fullName evidence="3">XynC protein</fullName>
    </recommendedName>
</protein>
<sequence length="257" mass="29573">MFTAHAAKVDTVSVFSARMQKAVKTVVVLPEQQQIQSVLYLLHGYSGNYSNWVNNVSSLKDLVDQYGYVVVCPDGGFDSWYWDTTDDNYKYETFITKELIPFIEDRYTVGNQRVNRGITGLSMGGHGALYLAFRHQDLFAFAGSTSGGVDIRPFPENWNMKQRLGTYHENKKVWDDHTVIELTHLVQAGNLQLFIDCGTDDFFFAVNNKLHEKLDYLRIPHVYLTMPGKHDWNYWSQSIAYQMAFFEQCFLSASKIN</sequence>
<dbReference type="InterPro" id="IPR000801">
    <property type="entry name" value="Esterase-like"/>
</dbReference>
<evidence type="ECO:0000313" key="1">
    <source>
        <dbReference type="EMBL" id="GHE23136.1"/>
    </source>
</evidence>
<dbReference type="PANTHER" id="PTHR48098">
    <property type="entry name" value="ENTEROCHELIN ESTERASE-RELATED"/>
    <property type="match status" value="1"/>
</dbReference>
<gene>
    <name evidence="1" type="ORF">GCM10017764_01040</name>
</gene>
<evidence type="ECO:0008006" key="3">
    <source>
        <dbReference type="Google" id="ProtNLM"/>
    </source>
</evidence>